<dbReference type="InterPro" id="IPR014710">
    <property type="entry name" value="RmlC-like_jellyroll"/>
</dbReference>
<accession>A0A506V9U0</accession>
<dbReference type="InterPro" id="IPR008894">
    <property type="entry name" value="QdtA_cupin_dom"/>
</dbReference>
<gene>
    <name evidence="2" type="ORF">FKM52_10765</name>
</gene>
<dbReference type="Proteomes" id="UP000319523">
    <property type="component" value="Unassembled WGS sequence"/>
</dbReference>
<evidence type="ECO:0000313" key="2">
    <source>
        <dbReference type="EMBL" id="TPW42497.1"/>
    </source>
</evidence>
<keyword evidence="3" id="KW-1185">Reference proteome</keyword>
<name>A0A506V9U0_9GAMM</name>
<reference evidence="2 3" key="1">
    <citation type="submission" date="2019-06" db="EMBL/GenBank/DDBJ databases">
        <authorList>
            <person name="Yang Y."/>
        </authorList>
    </citation>
    <scope>NUCLEOTIDE SEQUENCE [LARGE SCALE GENOMIC DNA]</scope>
    <source>
        <strain evidence="2 3">BIT-26</strain>
    </source>
</reference>
<evidence type="ECO:0000313" key="3">
    <source>
        <dbReference type="Proteomes" id="UP000319523"/>
    </source>
</evidence>
<protein>
    <submittedName>
        <fullName evidence="2">WxcM-like domain-containing protein</fullName>
    </submittedName>
</protein>
<dbReference type="RefSeq" id="WP_141176165.1">
    <property type="nucleotide sequence ID" value="NZ_JBHUFX010000008.1"/>
</dbReference>
<dbReference type="EMBL" id="VHQI01000005">
    <property type="protein sequence ID" value="TPW42497.1"/>
    <property type="molecule type" value="Genomic_DNA"/>
</dbReference>
<sequence length="135" mass="15484">MYYLIDFTEMGDSRGTLVAIEGGVHVPFPLKRVFYVYGTKGEVPRGCHANRKTKFVLVSVKGRCTVTIKQGMDNVDFVLDSPTRGLFLDRMVWKEMHSFSDDAVLLVLCSEPYDKNEYVFNYAEYLLEVKNESHV</sequence>
<dbReference type="AlphaFoldDB" id="A0A506V9U0"/>
<feature type="domain" description="Sugar 3,4-ketoisomerase QdtA cupin" evidence="1">
    <location>
        <begin position="4"/>
        <end position="129"/>
    </location>
</feature>
<dbReference type="Gene3D" id="2.60.120.10">
    <property type="entry name" value="Jelly Rolls"/>
    <property type="match status" value="1"/>
</dbReference>
<comment type="caution">
    <text evidence="2">The sequence shown here is derived from an EMBL/GenBank/DDBJ whole genome shotgun (WGS) entry which is preliminary data.</text>
</comment>
<evidence type="ECO:0000259" key="1">
    <source>
        <dbReference type="Pfam" id="PF05523"/>
    </source>
</evidence>
<proteinExistence type="predicted"/>
<dbReference type="OrthoDB" id="9800846at2"/>
<dbReference type="InterPro" id="IPR011051">
    <property type="entry name" value="RmlC_Cupin_sf"/>
</dbReference>
<dbReference type="Pfam" id="PF05523">
    <property type="entry name" value="FdtA"/>
    <property type="match status" value="1"/>
</dbReference>
<dbReference type="SUPFAM" id="SSF51182">
    <property type="entry name" value="RmlC-like cupins"/>
    <property type="match status" value="1"/>
</dbReference>
<dbReference type="CDD" id="cd20292">
    <property type="entry name" value="cupin_QdtA-like"/>
    <property type="match status" value="1"/>
</dbReference>
<organism evidence="2 3">
    <name type="scientific">Mixta tenebrionis</name>
    <dbReference type="NCBI Taxonomy" id="2562439"/>
    <lineage>
        <taxon>Bacteria</taxon>
        <taxon>Pseudomonadati</taxon>
        <taxon>Pseudomonadota</taxon>
        <taxon>Gammaproteobacteria</taxon>
        <taxon>Enterobacterales</taxon>
        <taxon>Erwiniaceae</taxon>
        <taxon>Mixta</taxon>
    </lineage>
</organism>